<organism evidence="1 2">
    <name type="scientific">Aristaeella lactis</name>
    <dbReference type="NCBI Taxonomy" id="3046383"/>
    <lineage>
        <taxon>Bacteria</taxon>
        <taxon>Bacillati</taxon>
        <taxon>Bacillota</taxon>
        <taxon>Clostridia</taxon>
        <taxon>Eubacteriales</taxon>
        <taxon>Aristaeellaceae</taxon>
        <taxon>Aristaeella</taxon>
    </lineage>
</organism>
<evidence type="ECO:0000313" key="1">
    <source>
        <dbReference type="EMBL" id="SMC37496.1"/>
    </source>
</evidence>
<proteinExistence type="predicted"/>
<keyword evidence="2" id="KW-1185">Reference proteome</keyword>
<comment type="caution">
    <text evidence="1">The sequence shown here is derived from an EMBL/GenBank/DDBJ whole genome shotgun (WGS) entry which is preliminary data.</text>
</comment>
<dbReference type="EMBL" id="FWXZ01000001">
    <property type="protein sequence ID" value="SMC37496.1"/>
    <property type="molecule type" value="Genomic_DNA"/>
</dbReference>
<sequence length="352" mass="40225">MMRKVISFFLVSCFLFLCACPALAEDAGLKSGNIFLYGEKHSDSACLEKELEAWSECYKNGMRDLFVELPSYTAAFLNRWMQEDTDELLDAVFTDMKGSNDDSPQTREFYRSIKTAYPETIFHGTDVGHQFDTTGARYLSLLTSEGKQDTPEYRLAALTIEQGRKYYDIRITDETVSDIYREYCMVDNFLRAWEDLDRRDIMGIYGSAHTDPSSLDMSGSIPCMAAQLKGRLQNAVYSTDLTKNDVISTDTVTVNGKEYQISYFGSEDISSWAQGYLKRDFWRVENAYDDLKDSPRTGNWLPAGNYNMVINPGEIYIVEYTQTDGTLERLYYLCDGTLYNGVYNTFNITVSE</sequence>
<protein>
    <submittedName>
        <fullName evidence="1">Uncharacterized protein</fullName>
    </submittedName>
</protein>
<dbReference type="Proteomes" id="UP000192328">
    <property type="component" value="Unassembled WGS sequence"/>
</dbReference>
<accession>A0AC61PI46</accession>
<name>A0AC61PI46_9FIRM</name>
<evidence type="ECO:0000313" key="2">
    <source>
        <dbReference type="Proteomes" id="UP000192328"/>
    </source>
</evidence>
<gene>
    <name evidence="1" type="ORF">SAMN06297397_0387</name>
</gene>
<reference evidence="1" key="1">
    <citation type="submission" date="2017-04" db="EMBL/GenBank/DDBJ databases">
        <authorList>
            <person name="Varghese N."/>
            <person name="Submissions S."/>
        </authorList>
    </citation>
    <scope>NUCLEOTIDE SEQUENCE</scope>
    <source>
        <strain evidence="1">WTE2008</strain>
    </source>
</reference>